<dbReference type="InterPro" id="IPR008971">
    <property type="entry name" value="HSP40/DnaJ_pept-bd"/>
</dbReference>
<dbReference type="Gene3D" id="2.10.230.10">
    <property type="entry name" value="Heat shock protein DnaJ, cysteine-rich domain"/>
    <property type="match status" value="1"/>
</dbReference>
<dbReference type="InterPro" id="IPR044713">
    <property type="entry name" value="DNJA1/2-like"/>
</dbReference>
<dbReference type="AlphaFoldDB" id="A0AAD4R671"/>
<dbReference type="SUPFAM" id="SSF49493">
    <property type="entry name" value="HSP40/DnaJ peptide-binding domain"/>
    <property type="match status" value="2"/>
</dbReference>
<feature type="compositionally biased region" description="Basic and acidic residues" evidence="6">
    <location>
        <begin position="296"/>
        <end position="308"/>
    </location>
</feature>
<dbReference type="GO" id="GO:0030544">
    <property type="term" value="F:Hsp70 protein binding"/>
    <property type="evidence" value="ECO:0007669"/>
    <property type="project" value="InterPro"/>
</dbReference>
<keyword evidence="1 5" id="KW-0479">Metal-binding</keyword>
<keyword evidence="9" id="KW-1185">Reference proteome</keyword>
<evidence type="ECO:0000313" key="9">
    <source>
        <dbReference type="Proteomes" id="UP001201812"/>
    </source>
</evidence>
<accession>A0AAD4R671</accession>
<dbReference type="Proteomes" id="UP001201812">
    <property type="component" value="Unassembled WGS sequence"/>
</dbReference>
<keyword evidence="2" id="KW-0677">Repeat</keyword>
<evidence type="ECO:0000256" key="3">
    <source>
        <dbReference type="ARBA" id="ARBA00022771"/>
    </source>
</evidence>
<evidence type="ECO:0000256" key="1">
    <source>
        <dbReference type="ARBA" id="ARBA00022723"/>
    </source>
</evidence>
<keyword evidence="3 5" id="KW-0863">Zinc-finger</keyword>
<organism evidence="8 9">
    <name type="scientific">Ditylenchus destructor</name>
    <dbReference type="NCBI Taxonomy" id="166010"/>
    <lineage>
        <taxon>Eukaryota</taxon>
        <taxon>Metazoa</taxon>
        <taxon>Ecdysozoa</taxon>
        <taxon>Nematoda</taxon>
        <taxon>Chromadorea</taxon>
        <taxon>Rhabditida</taxon>
        <taxon>Tylenchina</taxon>
        <taxon>Tylenchomorpha</taxon>
        <taxon>Sphaerularioidea</taxon>
        <taxon>Anguinidae</taxon>
        <taxon>Anguininae</taxon>
        <taxon>Ditylenchus</taxon>
    </lineage>
</organism>
<dbReference type="PROSITE" id="PS51188">
    <property type="entry name" value="ZF_CR"/>
    <property type="match status" value="1"/>
</dbReference>
<reference evidence="8" key="1">
    <citation type="submission" date="2022-01" db="EMBL/GenBank/DDBJ databases">
        <title>Genome Sequence Resource for Two Populations of Ditylenchus destructor, the Migratory Endoparasitic Phytonematode.</title>
        <authorList>
            <person name="Zhang H."/>
            <person name="Lin R."/>
            <person name="Xie B."/>
        </authorList>
    </citation>
    <scope>NUCLEOTIDE SEQUENCE</scope>
    <source>
        <strain evidence="8">BazhouSP</strain>
    </source>
</reference>
<dbReference type="FunFam" id="2.10.230.10:FF:000001">
    <property type="entry name" value="DnaJ subfamily A member 2"/>
    <property type="match status" value="1"/>
</dbReference>
<dbReference type="CDD" id="cd10719">
    <property type="entry name" value="DnaJ_zf"/>
    <property type="match status" value="1"/>
</dbReference>
<gene>
    <name evidence="8" type="ORF">DdX_05980</name>
</gene>
<feature type="region of interest" description="Disordered" evidence="6">
    <location>
        <begin position="293"/>
        <end position="330"/>
    </location>
</feature>
<dbReference type="SUPFAM" id="SSF57938">
    <property type="entry name" value="DnaJ/Hsp40 cysteine-rich domain"/>
    <property type="match status" value="1"/>
</dbReference>
<dbReference type="InterPro" id="IPR002939">
    <property type="entry name" value="DnaJ_C"/>
</dbReference>
<name>A0AAD4R671_9BILA</name>
<dbReference type="GO" id="GO:0008270">
    <property type="term" value="F:zinc ion binding"/>
    <property type="evidence" value="ECO:0007669"/>
    <property type="project" value="UniProtKB-KW"/>
</dbReference>
<dbReference type="CDD" id="cd10747">
    <property type="entry name" value="DnaJ_C"/>
    <property type="match status" value="1"/>
</dbReference>
<dbReference type="Gene3D" id="2.60.260.20">
    <property type="entry name" value="Urease metallochaperone UreE, N-terminal domain"/>
    <property type="match status" value="2"/>
</dbReference>
<dbReference type="FunFam" id="2.60.260.20:FF:000003">
    <property type="entry name" value="DnaJ subfamily A member 2"/>
    <property type="match status" value="1"/>
</dbReference>
<comment type="caution">
    <text evidence="8">The sequence shown here is derived from an EMBL/GenBank/DDBJ whole genome shotgun (WGS) entry which is preliminary data.</text>
</comment>
<dbReference type="GO" id="GO:0006457">
    <property type="term" value="P:protein folding"/>
    <property type="evidence" value="ECO:0007669"/>
    <property type="project" value="InterPro"/>
</dbReference>
<dbReference type="EMBL" id="JAKKPZ010000007">
    <property type="protein sequence ID" value="KAI1718869.1"/>
    <property type="molecule type" value="Genomic_DNA"/>
</dbReference>
<evidence type="ECO:0000256" key="6">
    <source>
        <dbReference type="SAM" id="MobiDB-lite"/>
    </source>
</evidence>
<protein>
    <submittedName>
        <fullName evidence="8">DnaJ central domain-containing protein</fullName>
    </submittedName>
</protein>
<keyword evidence="4 5" id="KW-0862">Zinc</keyword>
<evidence type="ECO:0000259" key="7">
    <source>
        <dbReference type="PROSITE" id="PS51188"/>
    </source>
</evidence>
<feature type="domain" description="CR-type" evidence="7">
    <location>
        <begin position="50"/>
        <end position="134"/>
    </location>
</feature>
<evidence type="ECO:0000256" key="5">
    <source>
        <dbReference type="PROSITE-ProRule" id="PRU00546"/>
    </source>
</evidence>
<dbReference type="Pfam" id="PF01556">
    <property type="entry name" value="DnaJ_C"/>
    <property type="match status" value="1"/>
</dbReference>
<proteinExistence type="predicted"/>
<dbReference type="PANTHER" id="PTHR43888">
    <property type="entry name" value="DNAJ-LIKE-2, ISOFORM A-RELATED"/>
    <property type="match status" value="1"/>
</dbReference>
<dbReference type="Pfam" id="PF00684">
    <property type="entry name" value="DnaJ_CXXCXGXG"/>
    <property type="match status" value="1"/>
</dbReference>
<dbReference type="InterPro" id="IPR036410">
    <property type="entry name" value="HSP_DnaJ_Cys-rich_dom_sf"/>
</dbReference>
<evidence type="ECO:0000313" key="8">
    <source>
        <dbReference type="EMBL" id="KAI1718869.1"/>
    </source>
</evidence>
<evidence type="ECO:0000256" key="4">
    <source>
        <dbReference type="ARBA" id="ARBA00022833"/>
    </source>
</evidence>
<dbReference type="InterPro" id="IPR001305">
    <property type="entry name" value="HSP_DnaJ_Cys-rich_dom"/>
</dbReference>
<sequence>MFSDLFGGYDEDFDILSNIIGGQNRSRLSREKGKTKLMQISVTLEDLYKGKKMRLQLTKNVLCKRCDGRGGKKNAIQICKHCNGEGTTYETHRLSLFRTQKVASSCDKCEGQGTLIDENGKCKDCHGHKIELETKIIEMKIAPGMHDGQKLILYNEGDQKPGIQPGDVVLELRAKEHDVFERRGDDLLIRTKISLNEALCGYSDVLQHLDGRKLLISSRSGHVIKPELMHGIIGEGMPIVGSRKRGNLYIDFDLEFPPNHFTSDDMFKNLETLLGPRKAVKIPEGRKVVEVTLSDYDERRDQNSRGPDETYLSESDDSDDIAGGHRCAQQ</sequence>
<evidence type="ECO:0000256" key="2">
    <source>
        <dbReference type="ARBA" id="ARBA00022737"/>
    </source>
</evidence>
<feature type="zinc finger region" description="CR-type" evidence="5">
    <location>
        <begin position="50"/>
        <end position="134"/>
    </location>
</feature>
<dbReference type="GO" id="GO:0051082">
    <property type="term" value="F:unfolded protein binding"/>
    <property type="evidence" value="ECO:0007669"/>
    <property type="project" value="InterPro"/>
</dbReference>